<dbReference type="InterPro" id="IPR003653">
    <property type="entry name" value="Peptidase_C48_C"/>
</dbReference>
<evidence type="ECO:0000313" key="5">
    <source>
        <dbReference type="Proteomes" id="UP000886595"/>
    </source>
</evidence>
<protein>
    <recommendedName>
        <fullName evidence="3">Ubiquitin-like protease family profile domain-containing protein</fullName>
    </recommendedName>
</protein>
<dbReference type="GO" id="GO:0008234">
    <property type="term" value="F:cysteine-type peptidase activity"/>
    <property type="evidence" value="ECO:0007669"/>
    <property type="project" value="InterPro"/>
</dbReference>
<evidence type="ECO:0000259" key="3">
    <source>
        <dbReference type="Pfam" id="PF02902"/>
    </source>
</evidence>
<evidence type="ECO:0000256" key="1">
    <source>
        <dbReference type="ARBA" id="ARBA00022670"/>
    </source>
</evidence>
<comment type="caution">
    <text evidence="4">The sequence shown here is derived from an EMBL/GenBank/DDBJ whole genome shotgun (WGS) entry which is preliminary data.</text>
</comment>
<dbReference type="Proteomes" id="UP000886595">
    <property type="component" value="Unassembled WGS sequence"/>
</dbReference>
<dbReference type="OrthoDB" id="1113371at2759"/>
<dbReference type="AlphaFoldDB" id="A0A8X7VIU2"/>
<keyword evidence="5" id="KW-1185">Reference proteome</keyword>
<dbReference type="EMBL" id="JAAMPC010000005">
    <property type="protein sequence ID" value="KAG2312017.1"/>
    <property type="molecule type" value="Genomic_DNA"/>
</dbReference>
<accession>A0A8X7VIU2</accession>
<gene>
    <name evidence="4" type="ORF">Bca52824_023574</name>
</gene>
<dbReference type="GO" id="GO:0006508">
    <property type="term" value="P:proteolysis"/>
    <property type="evidence" value="ECO:0007669"/>
    <property type="project" value="UniProtKB-KW"/>
</dbReference>
<evidence type="ECO:0000313" key="4">
    <source>
        <dbReference type="EMBL" id="KAG2312017.1"/>
    </source>
</evidence>
<proteinExistence type="predicted"/>
<evidence type="ECO:0000256" key="2">
    <source>
        <dbReference type="ARBA" id="ARBA00022801"/>
    </source>
</evidence>
<sequence length="96" mass="10666">MEPVAIMLPYIAKKVWPADAFGERPIVPFRVGRLGGVYENVRSGDCGPVAVKFLEIHAAGDPNPTMAGLTDDLVDIFRKYNAMDNYKDLVVPLYLR</sequence>
<organism evidence="4 5">
    <name type="scientific">Brassica carinata</name>
    <name type="common">Ethiopian mustard</name>
    <name type="synonym">Abyssinian cabbage</name>
    <dbReference type="NCBI Taxonomy" id="52824"/>
    <lineage>
        <taxon>Eukaryota</taxon>
        <taxon>Viridiplantae</taxon>
        <taxon>Streptophyta</taxon>
        <taxon>Embryophyta</taxon>
        <taxon>Tracheophyta</taxon>
        <taxon>Spermatophyta</taxon>
        <taxon>Magnoliopsida</taxon>
        <taxon>eudicotyledons</taxon>
        <taxon>Gunneridae</taxon>
        <taxon>Pentapetalae</taxon>
        <taxon>rosids</taxon>
        <taxon>malvids</taxon>
        <taxon>Brassicales</taxon>
        <taxon>Brassicaceae</taxon>
        <taxon>Brassiceae</taxon>
        <taxon>Brassica</taxon>
    </lineage>
</organism>
<name>A0A8X7VIU2_BRACI</name>
<dbReference type="Pfam" id="PF02902">
    <property type="entry name" value="Peptidase_C48"/>
    <property type="match status" value="1"/>
</dbReference>
<keyword evidence="1" id="KW-0645">Protease</keyword>
<reference evidence="4 5" key="1">
    <citation type="submission" date="2020-02" db="EMBL/GenBank/DDBJ databases">
        <authorList>
            <person name="Ma Q."/>
            <person name="Huang Y."/>
            <person name="Song X."/>
            <person name="Pei D."/>
        </authorList>
    </citation>
    <scope>NUCLEOTIDE SEQUENCE [LARGE SCALE GENOMIC DNA]</scope>
    <source>
        <strain evidence="4">Sxm20200214</strain>
        <tissue evidence="4">Leaf</tissue>
    </source>
</reference>
<feature type="domain" description="Ubiquitin-like protease family profile" evidence="3">
    <location>
        <begin position="1"/>
        <end position="90"/>
    </location>
</feature>
<keyword evidence="2" id="KW-0378">Hydrolase</keyword>